<evidence type="ECO:0008006" key="3">
    <source>
        <dbReference type="Google" id="ProtNLM"/>
    </source>
</evidence>
<gene>
    <name evidence="1" type="ORF">DH2020_047411</name>
</gene>
<reference evidence="1 2" key="1">
    <citation type="journal article" date="2021" name="Comput. Struct. Biotechnol. J.">
        <title>De novo genome assembly of the potent medicinal plant Rehmannia glutinosa using nanopore technology.</title>
        <authorList>
            <person name="Ma L."/>
            <person name="Dong C."/>
            <person name="Song C."/>
            <person name="Wang X."/>
            <person name="Zheng X."/>
            <person name="Niu Y."/>
            <person name="Chen S."/>
            <person name="Feng W."/>
        </authorList>
    </citation>
    <scope>NUCLEOTIDE SEQUENCE [LARGE SCALE GENOMIC DNA]</scope>
    <source>
        <strain evidence="1">DH-2019</strain>
    </source>
</reference>
<dbReference type="EMBL" id="JABTTQ020003296">
    <property type="protein sequence ID" value="KAK6118844.1"/>
    <property type="molecule type" value="Genomic_DNA"/>
</dbReference>
<name>A0ABR0U940_REHGL</name>
<evidence type="ECO:0000313" key="1">
    <source>
        <dbReference type="EMBL" id="KAK6118844.1"/>
    </source>
</evidence>
<organism evidence="1 2">
    <name type="scientific">Rehmannia glutinosa</name>
    <name type="common">Chinese foxglove</name>
    <dbReference type="NCBI Taxonomy" id="99300"/>
    <lineage>
        <taxon>Eukaryota</taxon>
        <taxon>Viridiplantae</taxon>
        <taxon>Streptophyta</taxon>
        <taxon>Embryophyta</taxon>
        <taxon>Tracheophyta</taxon>
        <taxon>Spermatophyta</taxon>
        <taxon>Magnoliopsida</taxon>
        <taxon>eudicotyledons</taxon>
        <taxon>Gunneridae</taxon>
        <taxon>Pentapetalae</taxon>
        <taxon>asterids</taxon>
        <taxon>lamiids</taxon>
        <taxon>Lamiales</taxon>
        <taxon>Orobanchaceae</taxon>
        <taxon>Rehmannieae</taxon>
        <taxon>Rehmannia</taxon>
    </lineage>
</organism>
<sequence length="403" mass="44844">MASLANSAVLPTFTTITLRLDRTNYSYWKSQVLATVRAHGFDEFLLGTSSAPTRFVHSSSGSTPVANPEFQTWIRRDSYLLSWLLSSISESMLGHVNRCSTSAEVWSVLEKLFHSSSKARVMHLRLMLQTTKKGDLSIEEYVLKMRGLADSLLAAEQVVSDDDLILYILAGLGSEYESVVVNLTNRNDSLTLQEVQFSLQSHEMRLTHLASVSSPGLSPSVNMVNRRFSSENPNQRGGFGFRGRGRGRFNRTKPRLSILGENKSPCAKKCFKRFDVDYVLHRSSRALITPGYSPSPDPSWYIDSGASAHVTSQLANLNVKAPYYGQDRLTVGNGSRLPISHTRTKHIEIDIHFIREKVQNKVVDVRFIPSEDQLADLLTKPLPLARFQLLCSKLALGSPPGSA</sequence>
<evidence type="ECO:0000313" key="2">
    <source>
        <dbReference type="Proteomes" id="UP001318860"/>
    </source>
</evidence>
<dbReference type="PANTHER" id="PTHR47481:SF31">
    <property type="entry name" value="OS01G0873500 PROTEIN"/>
    <property type="match status" value="1"/>
</dbReference>
<proteinExistence type="predicted"/>
<dbReference type="Proteomes" id="UP001318860">
    <property type="component" value="Unassembled WGS sequence"/>
</dbReference>
<dbReference type="Pfam" id="PF14223">
    <property type="entry name" value="Retrotran_gag_2"/>
    <property type="match status" value="1"/>
</dbReference>
<keyword evidence="2" id="KW-1185">Reference proteome</keyword>
<comment type="caution">
    <text evidence="1">The sequence shown here is derived from an EMBL/GenBank/DDBJ whole genome shotgun (WGS) entry which is preliminary data.</text>
</comment>
<dbReference type="CDD" id="cd09272">
    <property type="entry name" value="RNase_HI_RT_Ty1"/>
    <property type="match status" value="1"/>
</dbReference>
<protein>
    <recommendedName>
        <fullName evidence="3">Retrovirus-related Pol polyprotein from transposon RE1</fullName>
    </recommendedName>
</protein>
<accession>A0ABR0U940</accession>
<dbReference type="PANTHER" id="PTHR47481">
    <property type="match status" value="1"/>
</dbReference>